<dbReference type="AlphaFoldDB" id="A0A6A6SYR2"/>
<dbReference type="OrthoDB" id="4252443at2759"/>
<protein>
    <submittedName>
        <fullName evidence="1">Uncharacterized protein</fullName>
    </submittedName>
</protein>
<reference evidence="1" key="1">
    <citation type="journal article" date="2020" name="Stud. Mycol.">
        <title>101 Dothideomycetes genomes: a test case for predicting lifestyles and emergence of pathogens.</title>
        <authorList>
            <person name="Haridas S."/>
            <person name="Albert R."/>
            <person name="Binder M."/>
            <person name="Bloem J."/>
            <person name="Labutti K."/>
            <person name="Salamov A."/>
            <person name="Andreopoulos B."/>
            <person name="Baker S."/>
            <person name="Barry K."/>
            <person name="Bills G."/>
            <person name="Bluhm B."/>
            <person name="Cannon C."/>
            <person name="Castanera R."/>
            <person name="Culley D."/>
            <person name="Daum C."/>
            <person name="Ezra D."/>
            <person name="Gonzalez J."/>
            <person name="Henrissat B."/>
            <person name="Kuo A."/>
            <person name="Liang C."/>
            <person name="Lipzen A."/>
            <person name="Lutzoni F."/>
            <person name="Magnuson J."/>
            <person name="Mondo S."/>
            <person name="Nolan M."/>
            <person name="Ohm R."/>
            <person name="Pangilinan J."/>
            <person name="Park H.-J."/>
            <person name="Ramirez L."/>
            <person name="Alfaro M."/>
            <person name="Sun H."/>
            <person name="Tritt A."/>
            <person name="Yoshinaga Y."/>
            <person name="Zwiers L.-H."/>
            <person name="Turgeon B."/>
            <person name="Goodwin S."/>
            <person name="Spatafora J."/>
            <person name="Crous P."/>
            <person name="Grigoriev I."/>
        </authorList>
    </citation>
    <scope>NUCLEOTIDE SEQUENCE</scope>
    <source>
        <strain evidence="1">CBS 122681</strain>
    </source>
</reference>
<dbReference type="Proteomes" id="UP000799324">
    <property type="component" value="Unassembled WGS sequence"/>
</dbReference>
<proteinExistence type="predicted"/>
<evidence type="ECO:0000313" key="1">
    <source>
        <dbReference type="EMBL" id="KAF2652690.1"/>
    </source>
</evidence>
<sequence length="176" mass="20493">MNRPRPTWPLEVQDEHFRYAELGAYIASVKPHLRELWFEHGPDINFWTFNPGRHTVTAFQGPSHDNPLPMDIYFDTHLFPVLASGPWPKLSKLIVRGIGHWKPLHPWDENATPDEIRYLHMKTRSFHHKAELIWDAVDGASIDVCIEDTACRPFYRYQSDKSTNGTGTHPHYGLLR</sequence>
<evidence type="ECO:0000313" key="2">
    <source>
        <dbReference type="Proteomes" id="UP000799324"/>
    </source>
</evidence>
<gene>
    <name evidence="1" type="ORF">K491DRAFT_695404</name>
</gene>
<accession>A0A6A6SYR2</accession>
<name>A0A6A6SYR2_9PLEO</name>
<dbReference type="EMBL" id="MU004396">
    <property type="protein sequence ID" value="KAF2652690.1"/>
    <property type="molecule type" value="Genomic_DNA"/>
</dbReference>
<keyword evidence="2" id="KW-1185">Reference proteome</keyword>
<organism evidence="1 2">
    <name type="scientific">Lophiostoma macrostomum CBS 122681</name>
    <dbReference type="NCBI Taxonomy" id="1314788"/>
    <lineage>
        <taxon>Eukaryota</taxon>
        <taxon>Fungi</taxon>
        <taxon>Dikarya</taxon>
        <taxon>Ascomycota</taxon>
        <taxon>Pezizomycotina</taxon>
        <taxon>Dothideomycetes</taxon>
        <taxon>Pleosporomycetidae</taxon>
        <taxon>Pleosporales</taxon>
        <taxon>Lophiostomataceae</taxon>
        <taxon>Lophiostoma</taxon>
    </lineage>
</organism>